<dbReference type="InterPro" id="IPR036922">
    <property type="entry name" value="Rieske_2Fe-2S_sf"/>
</dbReference>
<sequence length="97" mass="10791">MDVAEVQEGRPALVVLGDTEVAVFRVENEFYAIDDLCSHAEASLSEGEQFGYIVECPRHGGRFDIRTGKAKHFPAFSPVRTFPVKVEDGSIYIDVEE</sequence>
<keyword evidence="2" id="KW-0479">Metal-binding</keyword>
<dbReference type="InterPro" id="IPR017941">
    <property type="entry name" value="Rieske_2Fe-2S"/>
</dbReference>
<dbReference type="PROSITE" id="PS51296">
    <property type="entry name" value="RIESKE"/>
    <property type="match status" value="1"/>
</dbReference>
<evidence type="ECO:0000313" key="7">
    <source>
        <dbReference type="Proteomes" id="UP000533476"/>
    </source>
</evidence>
<dbReference type="GO" id="GO:0004497">
    <property type="term" value="F:monooxygenase activity"/>
    <property type="evidence" value="ECO:0007669"/>
    <property type="project" value="UniProtKB-ARBA"/>
</dbReference>
<dbReference type="CDD" id="cd03528">
    <property type="entry name" value="Rieske_RO_ferredoxin"/>
    <property type="match status" value="1"/>
</dbReference>
<dbReference type="GO" id="GO:0051537">
    <property type="term" value="F:2 iron, 2 sulfur cluster binding"/>
    <property type="evidence" value="ECO:0007669"/>
    <property type="project" value="UniProtKB-KW"/>
</dbReference>
<keyword evidence="1" id="KW-0001">2Fe-2S</keyword>
<comment type="caution">
    <text evidence="6">The sequence shown here is derived from an EMBL/GenBank/DDBJ whole genome shotgun (WGS) entry which is preliminary data.</text>
</comment>
<keyword evidence="4" id="KW-0411">Iron-sulfur</keyword>
<dbReference type="GO" id="GO:0016705">
    <property type="term" value="F:oxidoreductase activity, acting on paired donors, with incorporation or reduction of molecular oxygen"/>
    <property type="evidence" value="ECO:0007669"/>
    <property type="project" value="UniProtKB-ARBA"/>
</dbReference>
<evidence type="ECO:0000313" key="6">
    <source>
        <dbReference type="EMBL" id="NMP21182.1"/>
    </source>
</evidence>
<accession>A0A7Y0Q183</accession>
<dbReference type="Gene3D" id="2.102.10.10">
    <property type="entry name" value="Rieske [2Fe-2S] iron-sulphur domain"/>
    <property type="match status" value="1"/>
</dbReference>
<dbReference type="PANTHER" id="PTHR21496">
    <property type="entry name" value="FERREDOXIN-RELATED"/>
    <property type="match status" value="1"/>
</dbReference>
<dbReference type="Proteomes" id="UP000533476">
    <property type="component" value="Unassembled WGS sequence"/>
</dbReference>
<evidence type="ECO:0000256" key="1">
    <source>
        <dbReference type="ARBA" id="ARBA00022714"/>
    </source>
</evidence>
<keyword evidence="7" id="KW-1185">Reference proteome</keyword>
<name>A0A7Y0Q183_9FIRM</name>
<evidence type="ECO:0000256" key="3">
    <source>
        <dbReference type="ARBA" id="ARBA00023004"/>
    </source>
</evidence>
<protein>
    <submittedName>
        <fullName evidence="6">Non-heme iron oxygenase ferredoxin subunit</fullName>
    </submittedName>
</protein>
<gene>
    <name evidence="6" type="ORF">HIJ39_02255</name>
</gene>
<evidence type="ECO:0000259" key="5">
    <source>
        <dbReference type="PROSITE" id="PS51296"/>
    </source>
</evidence>
<proteinExistence type="predicted"/>
<dbReference type="Pfam" id="PF00355">
    <property type="entry name" value="Rieske"/>
    <property type="match status" value="1"/>
</dbReference>
<dbReference type="GO" id="GO:0046872">
    <property type="term" value="F:metal ion binding"/>
    <property type="evidence" value="ECO:0007669"/>
    <property type="project" value="UniProtKB-KW"/>
</dbReference>
<reference evidence="6 7" key="1">
    <citation type="submission" date="2020-04" db="EMBL/GenBank/DDBJ databases">
        <authorList>
            <person name="Zhang R."/>
            <person name="Schippers A."/>
        </authorList>
    </citation>
    <scope>NUCLEOTIDE SEQUENCE [LARGE SCALE GENOMIC DNA]</scope>
    <source>
        <strain evidence="6 7">DSM 109850</strain>
    </source>
</reference>
<dbReference type="EMBL" id="JABBVZ010000004">
    <property type="protein sequence ID" value="NMP21182.1"/>
    <property type="molecule type" value="Genomic_DNA"/>
</dbReference>
<feature type="domain" description="Rieske" evidence="5">
    <location>
        <begin position="1"/>
        <end position="93"/>
    </location>
</feature>
<keyword evidence="3" id="KW-0408">Iron</keyword>
<dbReference type="SUPFAM" id="SSF50022">
    <property type="entry name" value="ISP domain"/>
    <property type="match status" value="1"/>
</dbReference>
<dbReference type="PANTHER" id="PTHR21496:SF23">
    <property type="entry name" value="3-PHENYLPROPIONATE_CINNAMIC ACID DIOXYGENASE FERREDOXIN SUBUNIT"/>
    <property type="match status" value="1"/>
</dbReference>
<evidence type="ECO:0000256" key="2">
    <source>
        <dbReference type="ARBA" id="ARBA00022723"/>
    </source>
</evidence>
<dbReference type="AlphaFoldDB" id="A0A7Y0Q183"/>
<organism evidence="6 7">
    <name type="scientific">Sulfobacillus harzensis</name>
    <dbReference type="NCBI Taxonomy" id="2729629"/>
    <lineage>
        <taxon>Bacteria</taxon>
        <taxon>Bacillati</taxon>
        <taxon>Bacillota</taxon>
        <taxon>Clostridia</taxon>
        <taxon>Eubacteriales</taxon>
        <taxon>Clostridiales Family XVII. Incertae Sedis</taxon>
        <taxon>Sulfobacillus</taxon>
    </lineage>
</organism>
<evidence type="ECO:0000256" key="4">
    <source>
        <dbReference type="ARBA" id="ARBA00023014"/>
    </source>
</evidence>